<feature type="transmembrane region" description="Helical" evidence="1">
    <location>
        <begin position="211"/>
        <end position="229"/>
    </location>
</feature>
<dbReference type="Proteomes" id="UP000232164">
    <property type="component" value="Unassembled WGS sequence"/>
</dbReference>
<protein>
    <submittedName>
        <fullName evidence="3">Acyltransferase</fullName>
    </submittedName>
</protein>
<comment type="caution">
    <text evidence="3">The sequence shown here is derived from an EMBL/GenBank/DDBJ whole genome shotgun (WGS) entry which is preliminary data.</text>
</comment>
<keyword evidence="1" id="KW-0472">Membrane</keyword>
<dbReference type="EMBL" id="PIQN01000006">
    <property type="protein sequence ID" value="PKA43796.1"/>
    <property type="molecule type" value="Genomic_DNA"/>
</dbReference>
<reference evidence="3 4" key="2">
    <citation type="submission" date="2017-12" db="EMBL/GenBank/DDBJ databases">
        <title>Genome sequence of Rhizobium sullae HCNT1 isolated from Sulla coronaria nodules and featuring peculiar denitrification phenotypes.</title>
        <authorList>
            <person name="De Diego-Diaz B."/>
            <person name="Treu L."/>
            <person name="Campanaro S."/>
            <person name="Da Silva Duarte V."/>
            <person name="Basaglia M."/>
            <person name="Favaro L."/>
            <person name="Casella S."/>
            <person name="Squartini A."/>
        </authorList>
    </citation>
    <scope>NUCLEOTIDE SEQUENCE [LARGE SCALE GENOMIC DNA]</scope>
    <source>
        <strain evidence="3 4">HCNT1</strain>
    </source>
</reference>
<dbReference type="AlphaFoldDB" id="A0A2N0DCJ3"/>
<gene>
    <name evidence="3" type="ORF">CWR43_09210</name>
</gene>
<evidence type="ECO:0000259" key="2">
    <source>
        <dbReference type="Pfam" id="PF01757"/>
    </source>
</evidence>
<feature type="transmembrane region" description="Helical" evidence="1">
    <location>
        <begin position="235"/>
        <end position="254"/>
    </location>
</feature>
<feature type="transmembrane region" description="Helical" evidence="1">
    <location>
        <begin position="266"/>
        <end position="286"/>
    </location>
</feature>
<dbReference type="GO" id="GO:0016020">
    <property type="term" value="C:membrane"/>
    <property type="evidence" value="ECO:0007669"/>
    <property type="project" value="TreeGrafter"/>
</dbReference>
<dbReference type="RefSeq" id="WP_100770876.1">
    <property type="nucleotide sequence ID" value="NZ_PIQN01000006.1"/>
</dbReference>
<keyword evidence="3" id="KW-0012">Acyltransferase</keyword>
<sequence length="336" mass="37397">MQYSPALDGLRAVAVLAVVAFHCRMPIAGGSIGVDLFFVLSGYLITSIMRSELTETGTVSIGRFYWRRALRLWPPLLLMLAAYTAVAPTLFPARDAFIDTALAATYLTDYAMAFWHEPLMLGHTWSLSVEEHFYLLWPLVVLATRSLSQRALAGALIVAFVAATAWRIADALIWQDWYRTYYRFDTRMSGLMLGGLIAVMPWRPKRGTAAMIGRLAAYVLIIGLLTFPFRSPAFIAWGGIAVDLAAGGLILSVISAEGTRLYRVLTLRPLVYIGMTSYSIYLWHYPVARLLRYDLHPLATLLVVAVPSIAIATLSYEFVEKPLKSMRRRLAPEGAI</sequence>
<reference evidence="3 4" key="1">
    <citation type="submission" date="2017-11" db="EMBL/GenBank/DDBJ databases">
        <authorList>
            <person name="Han C.G."/>
        </authorList>
    </citation>
    <scope>NUCLEOTIDE SEQUENCE [LARGE SCALE GENOMIC DNA]</scope>
    <source>
        <strain evidence="3 4">HCNT1</strain>
    </source>
</reference>
<feature type="transmembrane region" description="Helical" evidence="1">
    <location>
        <begin position="12"/>
        <end position="45"/>
    </location>
</feature>
<keyword evidence="3" id="KW-0808">Transferase</keyword>
<evidence type="ECO:0000256" key="1">
    <source>
        <dbReference type="SAM" id="Phobius"/>
    </source>
</evidence>
<evidence type="ECO:0000313" key="3">
    <source>
        <dbReference type="EMBL" id="PKA43796.1"/>
    </source>
</evidence>
<feature type="transmembrane region" description="Helical" evidence="1">
    <location>
        <begin position="151"/>
        <end position="169"/>
    </location>
</feature>
<feature type="domain" description="Acyltransferase 3" evidence="2">
    <location>
        <begin position="6"/>
        <end position="314"/>
    </location>
</feature>
<dbReference type="GO" id="GO:0016747">
    <property type="term" value="F:acyltransferase activity, transferring groups other than amino-acyl groups"/>
    <property type="evidence" value="ECO:0007669"/>
    <property type="project" value="InterPro"/>
</dbReference>
<dbReference type="GO" id="GO:0009103">
    <property type="term" value="P:lipopolysaccharide biosynthetic process"/>
    <property type="evidence" value="ECO:0007669"/>
    <property type="project" value="TreeGrafter"/>
</dbReference>
<name>A0A2N0DCJ3_RHISU</name>
<proteinExistence type="predicted"/>
<dbReference type="PANTHER" id="PTHR23028:SF53">
    <property type="entry name" value="ACYL_TRANSF_3 DOMAIN-CONTAINING PROTEIN"/>
    <property type="match status" value="1"/>
</dbReference>
<dbReference type="PANTHER" id="PTHR23028">
    <property type="entry name" value="ACETYLTRANSFERASE"/>
    <property type="match status" value="1"/>
</dbReference>
<organism evidence="3 4">
    <name type="scientific">Rhizobium sullae</name>
    <name type="common">Rhizobium hedysari</name>
    <dbReference type="NCBI Taxonomy" id="50338"/>
    <lineage>
        <taxon>Bacteria</taxon>
        <taxon>Pseudomonadati</taxon>
        <taxon>Pseudomonadota</taxon>
        <taxon>Alphaproteobacteria</taxon>
        <taxon>Hyphomicrobiales</taxon>
        <taxon>Rhizobiaceae</taxon>
        <taxon>Rhizobium/Agrobacterium group</taxon>
        <taxon>Rhizobium</taxon>
    </lineage>
</organism>
<dbReference type="InterPro" id="IPR002656">
    <property type="entry name" value="Acyl_transf_3_dom"/>
</dbReference>
<dbReference type="Pfam" id="PF01757">
    <property type="entry name" value="Acyl_transf_3"/>
    <property type="match status" value="1"/>
</dbReference>
<keyword evidence="1" id="KW-1133">Transmembrane helix</keyword>
<dbReference type="InterPro" id="IPR050879">
    <property type="entry name" value="Acyltransferase_3"/>
</dbReference>
<accession>A0A2N0DCJ3</accession>
<keyword evidence="1" id="KW-0812">Transmembrane</keyword>
<evidence type="ECO:0000313" key="4">
    <source>
        <dbReference type="Proteomes" id="UP000232164"/>
    </source>
</evidence>
<feature type="transmembrane region" description="Helical" evidence="1">
    <location>
        <begin position="72"/>
        <end position="91"/>
    </location>
</feature>
<feature type="transmembrane region" description="Helical" evidence="1">
    <location>
        <begin position="298"/>
        <end position="319"/>
    </location>
</feature>